<comment type="caution">
    <text evidence="15">The sequence shown here is derived from an EMBL/GenBank/DDBJ whole genome shotgun (WGS) entry which is preliminary data.</text>
</comment>
<feature type="domain" description="Mok11-13/Ags1-like Ig-like beta-sandwich" evidence="11">
    <location>
        <begin position="530"/>
        <end position="658"/>
    </location>
</feature>
<feature type="transmembrane region" description="Helical" evidence="8">
    <location>
        <begin position="1797"/>
        <end position="1818"/>
    </location>
</feature>
<feature type="transmembrane region" description="Helical" evidence="8">
    <location>
        <begin position="1875"/>
        <end position="1897"/>
    </location>
</feature>
<dbReference type="EMBL" id="JAUJDW010000101">
    <property type="protein sequence ID" value="KAK0638147.1"/>
    <property type="molecule type" value="Genomic_DNA"/>
</dbReference>
<dbReference type="GO" id="GO:0009277">
    <property type="term" value="C:fungal-type cell wall"/>
    <property type="evidence" value="ECO:0007669"/>
    <property type="project" value="TreeGrafter"/>
</dbReference>
<protein>
    <recommendedName>
        <fullName evidence="2">alpha-1,3-glucan synthase</fullName>
        <ecNumber evidence="2">2.4.1.183</ecNumber>
    </recommendedName>
</protein>
<evidence type="ECO:0000259" key="14">
    <source>
        <dbReference type="Pfam" id="PF26127"/>
    </source>
</evidence>
<dbReference type="SUPFAM" id="SSF53756">
    <property type="entry name" value="UDP-Glycosyltransferase/glycogen phosphorylase"/>
    <property type="match status" value="1"/>
</dbReference>
<dbReference type="InterPro" id="IPR058655">
    <property type="entry name" value="Mok11-14/Ags1-like"/>
</dbReference>
<dbReference type="Proteomes" id="UP001175001">
    <property type="component" value="Unassembled WGS sequence"/>
</dbReference>
<keyword evidence="8" id="KW-0472">Membrane</keyword>
<feature type="region of interest" description="Disordered" evidence="7">
    <location>
        <begin position="1437"/>
        <end position="1460"/>
    </location>
</feature>
<feature type="domain" description="Cell wall alpha-1,3-glucan synthase Mok11-14/Ags1-like transmembrane" evidence="14">
    <location>
        <begin position="1622"/>
        <end position="2054"/>
    </location>
</feature>
<proteinExistence type="inferred from homology"/>
<evidence type="ECO:0000313" key="15">
    <source>
        <dbReference type="EMBL" id="KAK0638147.1"/>
    </source>
</evidence>
<dbReference type="GO" id="GO:0070600">
    <property type="term" value="P:fungal-type cell wall (1-&gt;3)-alpha-glucan biosynthetic process"/>
    <property type="evidence" value="ECO:0007669"/>
    <property type="project" value="TreeGrafter"/>
</dbReference>
<sequence>MGDLMGFKAHANESTPFSWNEHDYFWKSDRRYFDFQPGSEVDQSCEYPRFWDQTGRPVNATDLGIPDSCRDSEFDLYGEMEMTAEEAPYVQQLSKYGSVQDRLRDWRSDVRAKINHFSCMQIAMLDIDGFRLDKALQMTADGLADFSSFQRRCARRYGKENFLIVGELVGKKPMVALTTGRGKEPEQYWHNTTEAIAASNTSDPQYFVRDGEHTSIDGSSFSYDIYFSLAQFLGLDGEYPKGSVDFVSLWEDLLVQTDMVNVNTGALDPRHGFGTTNQDVFRWPALANGTQRQLLGNFITTLMLPGVPALTWGEEQDMYILDSFAENYVYGRSPMSSSRAWQLHGCYQLTYDIYSDLPVDRARRGCRDDAVSLDHKDPAHPVRNVLKRMYELRERYPVLNDGFVLTTLSNRTHDFHLPASEVDTPRGVFSVHRSVAEGVQDFSDHPMGNQDVWLVFSNEHAPKEFLFDCGNETAALLAPFGPGSRVKNLFHPYDEYTLESSESRSGCLSNITLGEWGFKAFVPADAFAPPRPAITKVSPSHDERLLAAVPPGQQQTVLVQLHFSQPMDCSSVARSLEVESTTADGTVARINEASITCGPATDEEQTAVVAAPPGTWVFAAELENVGHGTHAVTVRNASALDGGGFTNAVDRFMFRIGRDDNPLVFPGSADYTRGLLRREAGTGSLHLQLQAPGAELFRYSRNWGSSWSAWLAYNTTDSIVLEDQPWAGTPEQVWRGEHVIVEYWNRMASSSHHVQHSDLASEQQQPARRWPHAFVEGHFNEFGFDAGLPNAMTLDEHEDGVWRFNVSAEWPMQAIINVWGFNPDGLPDKSMQLGDVDRDGVLDLLPPQMLSHNVFNLSDSPRMPHIGWQIVVHDGNLTYSMRPVGSGSTQRLLFFLLALVPPAAGVLAVWAYRKSFYFIEHVGLQGGRKRQKLLAAGSSIFRKRSQHKDVPLESLTLLSRRRVLMATLEYEIADWNIAVKIGGLGVMASVSGKVLPHQDLIWVVPCLGDIEYPVAPHEAAPPMVITMCGRQHQVRVYYHVLHNITFVLLDAPIFRQQTKSKPYPARMDDLDSAVFYAAWNACIAETLRRFQVDLYHINDFHGALAPLHLLPETVPVTLSLHNAEFQGAWPLRADEEFAEVEALFGLDKQTIRKYVQYGELFNPLHAAVSYIRIHQKGFGVVGVSDKYGPRAYSRYPVFWSLPGVGSLSNPDPSDYGEAVVSTHDTDRSTQRLQAQTWAGLTPDASADLFIFVGRWSKQKGIDLIADVFPRILSRFPCTQLLCIGPIIDVHGKLAALKLATLAHRFPGRVFAKGEFITPPPFLFGAGEFVLIPSRDEPFGLVTIEFGRRGALGIGPRIGGLGQMPGWWYNAESMASRHLITQLERTVEVALASSEETREIMRAEACRRRFPVARWVRDLDVLQSRAVEMSRKAAARAIKRGGARDDETETRFPSGSTTAAASTCSLDGEDALLLSPEKGFSTLQKEADRTLKAVDASFLGERLPRLLSLDSILACQESFVLQDCAPVFTDADGECYAEFARVLQTQAVRDTQRHTCIADFIYRAEKAWFARKYRGKSDRLPQLSSLVSGISGLWRTWFGGPQYSAVPDDPSEHHPSPTGNQNILLYRLGNWPLYSLLIALGQILSVNAYQVTLLTGRTVDTAASIYTNSFTVLIGSICWWHLFRSAKSVYAISLPFLLFGLSFFLLTVALLVGASPTASRIQAVAIGAYAFGSAGGATFFALNFGTEGGVPTWTLVSRATAVQGLQQLYFALLSLGASRLDLALSRGVPQANLITPRWAAPVTLLAAIAMWSIAALLSLRLPDCYRSKPPVIPAFYRGLLNRRAVLWFLASVVVRDFCLSGTYGRSWRFLWSSRVAPAWAVALLVVIFFGVVWTALLRGVFFRQSRAHPWLLPIFAIGLGAPRWAQMLWCVSQAGHYLPWVSGPAAVGALISRGVWLWLGVLDSVQGIGFGMVLLGTLTRVHIVFVLATAQGVGAVCTAAARAWAPNDVGPGVVFPNLPLEGWGAAGWNVWFWVWLGLQVGAFNGYLCFFRREQLFKP</sequence>
<evidence type="ECO:0000256" key="4">
    <source>
        <dbReference type="ARBA" id="ARBA00022679"/>
    </source>
</evidence>
<evidence type="ECO:0000256" key="2">
    <source>
        <dbReference type="ARBA" id="ARBA00012688"/>
    </source>
</evidence>
<dbReference type="Gene3D" id="3.20.20.80">
    <property type="entry name" value="Glycosidases"/>
    <property type="match status" value="1"/>
</dbReference>
<evidence type="ECO:0000313" key="16">
    <source>
        <dbReference type="Proteomes" id="UP001175001"/>
    </source>
</evidence>
<dbReference type="InterPro" id="IPR013534">
    <property type="entry name" value="Starch_synth_cat_dom"/>
</dbReference>
<evidence type="ECO:0000256" key="6">
    <source>
        <dbReference type="ARBA" id="ARBA00048960"/>
    </source>
</evidence>
<feature type="transmembrane region" description="Helical" evidence="8">
    <location>
        <begin position="1723"/>
        <end position="1744"/>
    </location>
</feature>
<dbReference type="InterPro" id="IPR058657">
    <property type="entry name" value="Mok11-13/Ags1-like_Ig"/>
</dbReference>
<dbReference type="GO" id="GO:0047657">
    <property type="term" value="F:alpha-1,3-glucan synthase activity"/>
    <property type="evidence" value="ECO:0007669"/>
    <property type="project" value="UniProtKB-EC"/>
</dbReference>
<feature type="transmembrane region" description="Helical" evidence="8">
    <location>
        <begin position="1630"/>
        <end position="1650"/>
    </location>
</feature>
<dbReference type="InterPro" id="IPR058654">
    <property type="entry name" value="Mok11-14/Ags1-like_TM"/>
</dbReference>
<dbReference type="Pfam" id="PF26108">
    <property type="entry name" value="GH_Mok13"/>
    <property type="match status" value="1"/>
</dbReference>
<feature type="transmembrane region" description="Helical" evidence="8">
    <location>
        <begin position="1909"/>
        <end position="1934"/>
    </location>
</feature>
<evidence type="ECO:0000259" key="9">
    <source>
        <dbReference type="Pfam" id="PF08323"/>
    </source>
</evidence>
<feature type="transmembrane region" description="Helical" evidence="8">
    <location>
        <begin position="1843"/>
        <end position="1863"/>
    </location>
</feature>
<dbReference type="PANTHER" id="PTHR47182">
    <property type="entry name" value="CELL WALL ALPHA-1,3-GLUCAN SYNTHASE AGS1-RELATED"/>
    <property type="match status" value="1"/>
</dbReference>
<comment type="catalytic activity">
    <reaction evidence="6">
        <text>[(1-&gt;3)-alpha-D-glucosyl](n) + UDP-alpha-D-glucose = [(1-&gt;3)-alpha-D-glucosyl](n+1) + UDP + H(+)</text>
        <dbReference type="Rhea" id="RHEA:19749"/>
        <dbReference type="Rhea" id="RHEA-COMP:11150"/>
        <dbReference type="Rhea" id="RHEA-COMP:11151"/>
        <dbReference type="ChEBI" id="CHEBI:15378"/>
        <dbReference type="ChEBI" id="CHEBI:28100"/>
        <dbReference type="ChEBI" id="CHEBI:58223"/>
        <dbReference type="ChEBI" id="CHEBI:58885"/>
        <dbReference type="EC" id="2.4.1.183"/>
    </reaction>
</comment>
<keyword evidence="8" id="KW-1133">Transmembrane helix</keyword>
<evidence type="ECO:0000256" key="7">
    <source>
        <dbReference type="SAM" id="MobiDB-lite"/>
    </source>
</evidence>
<name>A0AA39XQ31_9PEZI</name>
<comment type="similarity">
    <text evidence="1">Belongs to the glycosyltransferase group 1 family.</text>
</comment>
<dbReference type="Pfam" id="PF26127">
    <property type="entry name" value="12TM_Mok13"/>
    <property type="match status" value="1"/>
</dbReference>
<evidence type="ECO:0000256" key="1">
    <source>
        <dbReference type="ARBA" id="ARBA00006122"/>
    </source>
</evidence>
<dbReference type="InterPro" id="IPR058659">
    <property type="entry name" value="Mok11-13/Ags1-like_CBM"/>
</dbReference>
<feature type="domain" description="Mok11-13/Ags1-like GH beta-sandwich" evidence="10">
    <location>
        <begin position="403"/>
        <end position="527"/>
    </location>
</feature>
<keyword evidence="8" id="KW-0812">Transmembrane</keyword>
<dbReference type="Gene3D" id="3.40.50.2000">
    <property type="entry name" value="Glycogen Phosphorylase B"/>
    <property type="match status" value="2"/>
</dbReference>
<evidence type="ECO:0000259" key="10">
    <source>
        <dbReference type="Pfam" id="PF26108"/>
    </source>
</evidence>
<organism evidence="15 16">
    <name type="scientific">Lasiodiplodia hormozganensis</name>
    <dbReference type="NCBI Taxonomy" id="869390"/>
    <lineage>
        <taxon>Eukaryota</taxon>
        <taxon>Fungi</taxon>
        <taxon>Dikarya</taxon>
        <taxon>Ascomycota</taxon>
        <taxon>Pezizomycotina</taxon>
        <taxon>Dothideomycetes</taxon>
        <taxon>Dothideomycetes incertae sedis</taxon>
        <taxon>Botryosphaeriales</taxon>
        <taxon>Botryosphaeriaceae</taxon>
        <taxon>Lasiodiplodia</taxon>
    </lineage>
</organism>
<keyword evidence="16" id="KW-1185">Reference proteome</keyword>
<dbReference type="EC" id="2.4.1.183" evidence="2"/>
<feature type="transmembrane region" description="Helical" evidence="8">
    <location>
        <begin position="1688"/>
        <end position="1711"/>
    </location>
</feature>
<evidence type="ECO:0000256" key="3">
    <source>
        <dbReference type="ARBA" id="ARBA00022676"/>
    </source>
</evidence>
<gene>
    <name evidence="15" type="primary">ags1</name>
    <name evidence="15" type="ORF">DIS24_g10122</name>
</gene>
<evidence type="ECO:0000256" key="5">
    <source>
        <dbReference type="ARBA" id="ARBA00023316"/>
    </source>
</evidence>
<accession>A0AA39XQ31</accession>
<feature type="domain" description="Starch synthase catalytic" evidence="9">
    <location>
        <begin position="962"/>
        <end position="1170"/>
    </location>
</feature>
<dbReference type="SUPFAM" id="SSF51445">
    <property type="entry name" value="(Trans)glycosidases"/>
    <property type="match status" value="1"/>
</dbReference>
<feature type="domain" description="Mok11-13/Ags1-like second Ig-like beta-sandwich" evidence="12">
    <location>
        <begin position="660"/>
        <end position="760"/>
    </location>
</feature>
<keyword evidence="4" id="KW-0808">Transferase</keyword>
<dbReference type="Pfam" id="PF13692">
    <property type="entry name" value="Glyco_trans_1_4"/>
    <property type="match status" value="1"/>
</dbReference>
<evidence type="ECO:0000259" key="12">
    <source>
        <dbReference type="Pfam" id="PF26114"/>
    </source>
</evidence>
<keyword evidence="3" id="KW-0328">Glycosyltransferase</keyword>
<keyword evidence="5" id="KW-0961">Cell wall biogenesis/degradation</keyword>
<dbReference type="Pfam" id="PF08323">
    <property type="entry name" value="Glyco_transf_5"/>
    <property type="match status" value="1"/>
</dbReference>
<dbReference type="Pfam" id="PF26111">
    <property type="entry name" value="Ig_Mok13"/>
    <property type="match status" value="1"/>
</dbReference>
<dbReference type="PANTHER" id="PTHR47182:SF2">
    <property type="entry name" value="CELL WALL ALPHA-1,3-GLUCAN SYNTHASE AGS1"/>
    <property type="match status" value="1"/>
</dbReference>
<reference evidence="15" key="1">
    <citation type="submission" date="2023-06" db="EMBL/GenBank/DDBJ databases">
        <title>Multi-omics analyses reveal the molecular pathogenesis toolkit of Lasiodiplodia hormozganensis, a cross-kingdom pathogen.</title>
        <authorList>
            <person name="Felix C."/>
            <person name="Meneses R."/>
            <person name="Goncalves M.F.M."/>
            <person name="Tilleman L."/>
            <person name="Duarte A.S."/>
            <person name="Jorrin-Novo J.V."/>
            <person name="Van De Peer Y."/>
            <person name="Deforce D."/>
            <person name="Van Nieuwerburgh F."/>
            <person name="Esteves A.C."/>
            <person name="Alves A."/>
        </authorList>
    </citation>
    <scope>NUCLEOTIDE SEQUENCE</scope>
    <source>
        <strain evidence="15">CBS 339.90</strain>
    </source>
</reference>
<dbReference type="InterPro" id="IPR058656">
    <property type="entry name" value="Mok11-13/Ags1-like_GH"/>
</dbReference>
<dbReference type="InterPro" id="IPR017853">
    <property type="entry name" value="GH"/>
</dbReference>
<feature type="transmembrane region" description="Helical" evidence="8">
    <location>
        <begin position="1662"/>
        <end position="1682"/>
    </location>
</feature>
<dbReference type="Pfam" id="PF26114">
    <property type="entry name" value="Ig_2_Mok13"/>
    <property type="match status" value="1"/>
</dbReference>
<evidence type="ECO:0000259" key="11">
    <source>
        <dbReference type="Pfam" id="PF26111"/>
    </source>
</evidence>
<evidence type="ECO:0000256" key="8">
    <source>
        <dbReference type="SAM" id="Phobius"/>
    </source>
</evidence>
<dbReference type="Pfam" id="PF26122">
    <property type="entry name" value="CBM_Mok13"/>
    <property type="match status" value="1"/>
</dbReference>
<feature type="transmembrane region" description="Helical" evidence="8">
    <location>
        <begin position="2024"/>
        <end position="2048"/>
    </location>
</feature>
<evidence type="ECO:0000259" key="13">
    <source>
        <dbReference type="Pfam" id="PF26122"/>
    </source>
</evidence>
<dbReference type="InterPro" id="IPR058658">
    <property type="entry name" value="Mok11-13/Ags1-like_Ig_2"/>
</dbReference>
<feature type="transmembrane region" description="Helical" evidence="8">
    <location>
        <begin position="1982"/>
        <end position="2004"/>
    </location>
</feature>
<feature type="domain" description="Mok11-13/Ags1-like CBM" evidence="13">
    <location>
        <begin position="768"/>
        <end position="884"/>
    </location>
</feature>